<dbReference type="EMBL" id="BJWL01000013">
    <property type="protein sequence ID" value="GFY98949.1"/>
    <property type="molecule type" value="Genomic_DNA"/>
</dbReference>
<dbReference type="SUPFAM" id="SSF56672">
    <property type="entry name" value="DNA/RNA polymerases"/>
    <property type="match status" value="1"/>
</dbReference>
<gene>
    <name evidence="2" type="ORF">Acr_13g0003500</name>
</gene>
<organism evidence="2 3">
    <name type="scientific">Actinidia rufa</name>
    <dbReference type="NCBI Taxonomy" id="165716"/>
    <lineage>
        <taxon>Eukaryota</taxon>
        <taxon>Viridiplantae</taxon>
        <taxon>Streptophyta</taxon>
        <taxon>Embryophyta</taxon>
        <taxon>Tracheophyta</taxon>
        <taxon>Spermatophyta</taxon>
        <taxon>Magnoliopsida</taxon>
        <taxon>eudicotyledons</taxon>
        <taxon>Gunneridae</taxon>
        <taxon>Pentapetalae</taxon>
        <taxon>asterids</taxon>
        <taxon>Ericales</taxon>
        <taxon>Actinidiaceae</taxon>
        <taxon>Actinidia</taxon>
    </lineage>
</organism>
<dbReference type="PANTHER" id="PTHR43383:SF2">
    <property type="entry name" value="AMIDOHYDROLASE 2 FAMILY PROTEIN"/>
    <property type="match status" value="1"/>
</dbReference>
<proteinExistence type="predicted"/>
<dbReference type="Pfam" id="PF07727">
    <property type="entry name" value="RVT_2"/>
    <property type="match status" value="1"/>
</dbReference>
<accession>A0A7J0FL97</accession>
<keyword evidence="3" id="KW-1185">Reference proteome</keyword>
<dbReference type="InterPro" id="IPR043502">
    <property type="entry name" value="DNA/RNA_pol_sf"/>
</dbReference>
<dbReference type="PANTHER" id="PTHR43383">
    <property type="entry name" value="NODULIN 6"/>
    <property type="match status" value="1"/>
</dbReference>
<dbReference type="InterPro" id="IPR013103">
    <property type="entry name" value="RVT_2"/>
</dbReference>
<dbReference type="Proteomes" id="UP000585474">
    <property type="component" value="Unassembled WGS sequence"/>
</dbReference>
<name>A0A7J0FL97_9ERIC</name>
<dbReference type="OrthoDB" id="128382at2759"/>
<reference evidence="2 3" key="1">
    <citation type="submission" date="2019-07" db="EMBL/GenBank/DDBJ databases">
        <title>De Novo Assembly of kiwifruit Actinidia rufa.</title>
        <authorList>
            <person name="Sugita-Konishi S."/>
            <person name="Sato K."/>
            <person name="Mori E."/>
            <person name="Abe Y."/>
            <person name="Kisaki G."/>
            <person name="Hamano K."/>
            <person name="Suezawa K."/>
            <person name="Otani M."/>
            <person name="Fukuda T."/>
            <person name="Manabe T."/>
            <person name="Gomi K."/>
            <person name="Tabuchi M."/>
            <person name="Akimitsu K."/>
            <person name="Kataoka I."/>
        </authorList>
    </citation>
    <scope>NUCLEOTIDE SEQUENCE [LARGE SCALE GENOMIC DNA]</scope>
    <source>
        <strain evidence="3">cv. Fuchu</strain>
    </source>
</reference>
<sequence>MYQLQSPASVPNSPTNSFGIDSSSIEPPLINLLMFLLLFRKVLERSYGRGMIALKKNGTWELVSLPREKKIVECKWVFTVKHNTDGTAKMNSVRALLFCAANLKWPLHQFDVNNAFLHGELEEEVYMDIPPVFSSKTEGKVCRLKKALYGLKQSLRVWFGRFSKAMLGFEYKQSHADHTMFIKKGAGKIVILIVYVDDMIVPMDDVDEILNLKFRLAQEFEIKDLESLRFFLGMEMARSNKGIFISQRKYILDLLEETGMLGCRLVNSPIEANQHLSGDLGEFPNKERY</sequence>
<protein>
    <recommendedName>
        <fullName evidence="1">Reverse transcriptase Ty1/copia-type domain-containing protein</fullName>
    </recommendedName>
</protein>
<comment type="caution">
    <text evidence="2">The sequence shown here is derived from an EMBL/GenBank/DDBJ whole genome shotgun (WGS) entry which is preliminary data.</text>
</comment>
<dbReference type="AlphaFoldDB" id="A0A7J0FL97"/>
<evidence type="ECO:0000313" key="3">
    <source>
        <dbReference type="Proteomes" id="UP000585474"/>
    </source>
</evidence>
<evidence type="ECO:0000259" key="1">
    <source>
        <dbReference type="Pfam" id="PF07727"/>
    </source>
</evidence>
<evidence type="ECO:0000313" key="2">
    <source>
        <dbReference type="EMBL" id="GFY98949.1"/>
    </source>
</evidence>
<feature type="domain" description="Reverse transcriptase Ty1/copia-type" evidence="1">
    <location>
        <begin position="88"/>
        <end position="271"/>
    </location>
</feature>